<dbReference type="InterPro" id="IPR000223">
    <property type="entry name" value="Pept_S26A_signal_pept_1"/>
</dbReference>
<comment type="similarity">
    <text evidence="3 8">Belongs to the peptidase S26 family.</text>
</comment>
<comment type="subcellular location">
    <subcellularLocation>
        <location evidence="2">Cell membrane</location>
        <topology evidence="2">Single-pass type II membrane protein</topology>
    </subcellularLocation>
    <subcellularLocation>
        <location evidence="8">Membrane</location>
        <topology evidence="8">Single-pass type II membrane protein</topology>
    </subcellularLocation>
</comment>
<feature type="domain" description="Alkyl hydroperoxide reductase subunit C/ Thiol specific antioxidant" evidence="9">
    <location>
        <begin position="183"/>
        <end position="299"/>
    </location>
</feature>
<dbReference type="Gene3D" id="3.40.30.10">
    <property type="entry name" value="Glutaredoxin"/>
    <property type="match status" value="1"/>
</dbReference>
<dbReference type="EC" id="3.4.21.89" evidence="4 8"/>
<dbReference type="Gene3D" id="2.10.109.10">
    <property type="entry name" value="Umud Fragment, subunit A"/>
    <property type="match status" value="1"/>
</dbReference>
<evidence type="ECO:0000259" key="10">
    <source>
        <dbReference type="Pfam" id="PF10502"/>
    </source>
</evidence>
<dbReference type="InterPro" id="IPR000866">
    <property type="entry name" value="AhpC/TSA"/>
</dbReference>
<accession>A0A8J3HXH8</accession>
<feature type="domain" description="Peptidase S26" evidence="10">
    <location>
        <begin position="16"/>
        <end position="159"/>
    </location>
</feature>
<dbReference type="GO" id="GO:0009003">
    <property type="term" value="F:signal peptidase activity"/>
    <property type="evidence" value="ECO:0007669"/>
    <property type="project" value="UniProtKB-EC"/>
</dbReference>
<dbReference type="Proteomes" id="UP000612362">
    <property type="component" value="Unassembled WGS sequence"/>
</dbReference>
<evidence type="ECO:0000256" key="2">
    <source>
        <dbReference type="ARBA" id="ARBA00004401"/>
    </source>
</evidence>
<name>A0A8J3HXH8_9CHLR</name>
<dbReference type="PANTHER" id="PTHR43390">
    <property type="entry name" value="SIGNAL PEPTIDASE I"/>
    <property type="match status" value="1"/>
</dbReference>
<evidence type="ECO:0000256" key="1">
    <source>
        <dbReference type="ARBA" id="ARBA00000677"/>
    </source>
</evidence>
<dbReference type="PROSITE" id="PS00501">
    <property type="entry name" value="SPASE_I_1"/>
    <property type="match status" value="1"/>
</dbReference>
<evidence type="ECO:0000313" key="12">
    <source>
        <dbReference type="Proteomes" id="UP000612362"/>
    </source>
</evidence>
<evidence type="ECO:0000256" key="3">
    <source>
        <dbReference type="ARBA" id="ARBA00009370"/>
    </source>
</evidence>
<dbReference type="InterPro" id="IPR019758">
    <property type="entry name" value="Pept_S26A_signal_pept_1_CS"/>
</dbReference>
<evidence type="ECO:0000259" key="9">
    <source>
        <dbReference type="Pfam" id="PF00578"/>
    </source>
</evidence>
<gene>
    <name evidence="11" type="ORF">KSX_41400</name>
</gene>
<dbReference type="GO" id="GO:0006465">
    <property type="term" value="P:signal peptide processing"/>
    <property type="evidence" value="ECO:0007669"/>
    <property type="project" value="InterPro"/>
</dbReference>
<dbReference type="NCBIfam" id="TIGR02227">
    <property type="entry name" value="sigpep_I_bact"/>
    <property type="match status" value="1"/>
</dbReference>
<evidence type="ECO:0000256" key="8">
    <source>
        <dbReference type="RuleBase" id="RU362042"/>
    </source>
</evidence>
<keyword evidence="5 8" id="KW-0645">Protease</keyword>
<dbReference type="SUPFAM" id="SSF51306">
    <property type="entry name" value="LexA/Signal peptidase"/>
    <property type="match status" value="1"/>
</dbReference>
<keyword evidence="6 8" id="KW-0378">Hydrolase</keyword>
<dbReference type="GO" id="GO:0016491">
    <property type="term" value="F:oxidoreductase activity"/>
    <property type="evidence" value="ECO:0007669"/>
    <property type="project" value="InterPro"/>
</dbReference>
<evidence type="ECO:0000256" key="6">
    <source>
        <dbReference type="ARBA" id="ARBA00022801"/>
    </source>
</evidence>
<organism evidence="11 12">
    <name type="scientific">Ktedonospora formicarum</name>
    <dbReference type="NCBI Taxonomy" id="2778364"/>
    <lineage>
        <taxon>Bacteria</taxon>
        <taxon>Bacillati</taxon>
        <taxon>Chloroflexota</taxon>
        <taxon>Ktedonobacteria</taxon>
        <taxon>Ktedonobacterales</taxon>
        <taxon>Ktedonobacteraceae</taxon>
        <taxon>Ktedonospora</taxon>
    </lineage>
</organism>
<keyword evidence="8" id="KW-0812">Transmembrane</keyword>
<dbReference type="InterPro" id="IPR019533">
    <property type="entry name" value="Peptidase_S26"/>
</dbReference>
<dbReference type="Pfam" id="PF10502">
    <property type="entry name" value="Peptidase_S26"/>
    <property type="match status" value="1"/>
</dbReference>
<proteinExistence type="inferred from homology"/>
<dbReference type="InterPro" id="IPR036286">
    <property type="entry name" value="LexA/Signal_pep-like_sf"/>
</dbReference>
<evidence type="ECO:0000313" key="11">
    <source>
        <dbReference type="EMBL" id="GHO45977.1"/>
    </source>
</evidence>
<dbReference type="GO" id="GO:0005886">
    <property type="term" value="C:plasma membrane"/>
    <property type="evidence" value="ECO:0007669"/>
    <property type="project" value="UniProtKB-SubCell"/>
</dbReference>
<keyword evidence="8" id="KW-0472">Membrane</keyword>
<comment type="caution">
    <text evidence="11">The sequence shown here is derived from an EMBL/GenBank/DDBJ whole genome shotgun (WGS) entry which is preliminary data.</text>
</comment>
<dbReference type="InterPro" id="IPR019756">
    <property type="entry name" value="Pept_S26A_signal_pept_1_Ser-AS"/>
</dbReference>
<feature type="transmembrane region" description="Helical" evidence="8">
    <location>
        <begin position="6"/>
        <end position="27"/>
    </location>
</feature>
<feature type="active site" evidence="7">
    <location>
        <position position="40"/>
    </location>
</feature>
<evidence type="ECO:0000256" key="4">
    <source>
        <dbReference type="ARBA" id="ARBA00013208"/>
    </source>
</evidence>
<dbReference type="AlphaFoldDB" id="A0A8J3HXH8"/>
<dbReference type="Pfam" id="PF00578">
    <property type="entry name" value="AhpC-TSA"/>
    <property type="match status" value="1"/>
</dbReference>
<dbReference type="EMBL" id="BNJF01000002">
    <property type="protein sequence ID" value="GHO45977.1"/>
    <property type="molecule type" value="Genomic_DNA"/>
</dbReference>
<dbReference type="InterPro" id="IPR036249">
    <property type="entry name" value="Thioredoxin-like_sf"/>
</dbReference>
<evidence type="ECO:0000256" key="7">
    <source>
        <dbReference type="PIRSR" id="PIRSR600223-1"/>
    </source>
</evidence>
<dbReference type="GO" id="GO:0004252">
    <property type="term" value="F:serine-type endopeptidase activity"/>
    <property type="evidence" value="ECO:0007669"/>
    <property type="project" value="InterPro"/>
</dbReference>
<dbReference type="PANTHER" id="PTHR43390:SF1">
    <property type="entry name" value="CHLOROPLAST PROCESSING PEPTIDASE"/>
    <property type="match status" value="1"/>
</dbReference>
<feature type="active site" evidence="7">
    <location>
        <position position="88"/>
    </location>
</feature>
<reference evidence="11" key="1">
    <citation type="submission" date="2020-10" db="EMBL/GenBank/DDBJ databases">
        <title>Taxonomic study of unclassified bacteria belonging to the class Ktedonobacteria.</title>
        <authorList>
            <person name="Yabe S."/>
            <person name="Wang C.M."/>
            <person name="Zheng Y."/>
            <person name="Sakai Y."/>
            <person name="Cavaletti L."/>
            <person name="Monciardini P."/>
            <person name="Donadio S."/>
        </authorList>
    </citation>
    <scope>NUCLEOTIDE SEQUENCE</scope>
    <source>
        <strain evidence="11">SOSP1-1</strain>
    </source>
</reference>
<sequence length="311" mass="34835">MIPSLLTPVLVSIGVFVGVIVCGILLMRSLFLFVTVQGGSMAPTLKPQDHVLVLRKGMTRKLKKDAIVLLKNLSEQHLLPSPEASFIKRIVAIEGETYIDTSSEKLPESLDEYHTLDELGRRHWRIPSGKVFVCGDNRVVSRDSRMWGPVSLSDIEGVVIHQFRRRERVSVPENPITPSLLAIGQQAPDFNLLDTHGEYVRLQDTRGQRLLLLFVAYNRLAHTMLPPILTKATHIASKGVTVLIMCDGSLERARLLQKDFAITLPVLVASQSQTSVYTDYQIYGNPCYYVIDEEGHVAEADIANAHSWQWD</sequence>
<protein>
    <recommendedName>
        <fullName evidence="4 8">Signal peptidase I</fullName>
        <ecNumber evidence="4 8">3.4.21.89</ecNumber>
    </recommendedName>
</protein>
<dbReference type="PROSITE" id="PS00761">
    <property type="entry name" value="SPASE_I_3"/>
    <property type="match status" value="1"/>
</dbReference>
<keyword evidence="8" id="KW-1133">Transmembrane helix</keyword>
<keyword evidence="12" id="KW-1185">Reference proteome</keyword>
<dbReference type="SUPFAM" id="SSF52833">
    <property type="entry name" value="Thioredoxin-like"/>
    <property type="match status" value="1"/>
</dbReference>
<dbReference type="GO" id="GO:0016209">
    <property type="term" value="F:antioxidant activity"/>
    <property type="evidence" value="ECO:0007669"/>
    <property type="project" value="InterPro"/>
</dbReference>
<comment type="catalytic activity">
    <reaction evidence="1 8">
        <text>Cleavage of hydrophobic, N-terminal signal or leader sequences from secreted and periplasmic proteins.</text>
        <dbReference type="EC" id="3.4.21.89"/>
    </reaction>
</comment>
<dbReference type="RefSeq" id="WP_220195388.1">
    <property type="nucleotide sequence ID" value="NZ_BNJF01000002.1"/>
</dbReference>
<dbReference type="CDD" id="cd06530">
    <property type="entry name" value="S26_SPase_I"/>
    <property type="match status" value="1"/>
</dbReference>
<evidence type="ECO:0000256" key="5">
    <source>
        <dbReference type="ARBA" id="ARBA00022670"/>
    </source>
</evidence>
<dbReference type="PRINTS" id="PR00727">
    <property type="entry name" value="LEADERPTASE"/>
</dbReference>